<feature type="signal peptide" evidence="1">
    <location>
        <begin position="1"/>
        <end position="30"/>
    </location>
</feature>
<evidence type="ECO:0000313" key="4">
    <source>
        <dbReference type="Proteomes" id="UP000252081"/>
    </source>
</evidence>
<dbReference type="EMBL" id="QNQU01000012">
    <property type="protein sequence ID" value="RBQ05864.1"/>
    <property type="molecule type" value="Genomic_DNA"/>
</dbReference>
<gene>
    <name evidence="3" type="ORF">DRW42_15315</name>
</gene>
<comment type="caution">
    <text evidence="3">The sequence shown here is derived from an EMBL/GenBank/DDBJ whole genome shotgun (WGS) entry which is preliminary data.</text>
</comment>
<organism evidence="3 4">
    <name type="scientific">Pedobacter miscanthi</name>
    <dbReference type="NCBI Taxonomy" id="2259170"/>
    <lineage>
        <taxon>Bacteria</taxon>
        <taxon>Pseudomonadati</taxon>
        <taxon>Bacteroidota</taxon>
        <taxon>Sphingobacteriia</taxon>
        <taxon>Sphingobacteriales</taxon>
        <taxon>Sphingobacteriaceae</taxon>
        <taxon>Pedobacter</taxon>
    </lineage>
</organism>
<accession>A0A366KXP8</accession>
<name>A0A366KXP8_9SPHI</name>
<dbReference type="InterPro" id="IPR013728">
    <property type="entry name" value="BT_3987-like_N"/>
</dbReference>
<dbReference type="Proteomes" id="UP000252081">
    <property type="component" value="Unassembled WGS sequence"/>
</dbReference>
<feature type="domain" description="BT-3987-like N-terminal" evidence="2">
    <location>
        <begin position="76"/>
        <end position="170"/>
    </location>
</feature>
<reference evidence="3 4" key="1">
    <citation type="submission" date="2018-07" db="EMBL/GenBank/DDBJ databases">
        <title>A draft genome of a endophytic bacteria, a new species of Pedobacter.</title>
        <authorList>
            <person name="Zhang Z.D."/>
            <person name="Chen Z.J."/>
        </authorList>
    </citation>
    <scope>NUCLEOTIDE SEQUENCE [LARGE SCALE GENOMIC DNA]</scope>
    <source>
        <strain evidence="3 4">RS10</strain>
    </source>
</reference>
<proteinExistence type="predicted"/>
<evidence type="ECO:0000313" key="3">
    <source>
        <dbReference type="EMBL" id="RBQ05864.1"/>
    </source>
</evidence>
<feature type="chain" id="PRO_5017043074" description="BT-3987-like N-terminal domain-containing protein" evidence="1">
    <location>
        <begin position="31"/>
        <end position="187"/>
    </location>
</feature>
<evidence type="ECO:0000259" key="2">
    <source>
        <dbReference type="Pfam" id="PF08522"/>
    </source>
</evidence>
<sequence>MNNIKENKMKRILSIAMLLSVLLLSSCLKSDDLIGPDAKNSVGAIIEFDNPDYIASGSLTASVKLARYQLTLPKGAASPLKIRVNYSGTGKSAPSDVTVGLGVDAAALTLHNTQASKNYNLIPATWYTLPSTVVIPAGQAGVDFIIPINTNNYVTGQTYALPLKITSASQGTISGNFGAIIVAVAAQ</sequence>
<dbReference type="Gene3D" id="2.60.40.1740">
    <property type="entry name" value="hypothetical protein (bacova_03559)"/>
    <property type="match status" value="1"/>
</dbReference>
<evidence type="ECO:0000256" key="1">
    <source>
        <dbReference type="SAM" id="SignalP"/>
    </source>
</evidence>
<dbReference type="Pfam" id="PF08522">
    <property type="entry name" value="BT_3987-like_N"/>
    <property type="match status" value="1"/>
</dbReference>
<dbReference type="AlphaFoldDB" id="A0A366KXP8"/>
<dbReference type="PROSITE" id="PS51257">
    <property type="entry name" value="PROKAR_LIPOPROTEIN"/>
    <property type="match status" value="1"/>
</dbReference>
<keyword evidence="4" id="KW-1185">Reference proteome</keyword>
<protein>
    <recommendedName>
        <fullName evidence="2">BT-3987-like N-terminal domain-containing protein</fullName>
    </recommendedName>
</protein>
<keyword evidence="1" id="KW-0732">Signal</keyword>